<organism evidence="2 3">
    <name type="scientific">Frankia canadensis</name>
    <dbReference type="NCBI Taxonomy" id="1836972"/>
    <lineage>
        <taxon>Bacteria</taxon>
        <taxon>Bacillati</taxon>
        <taxon>Actinomycetota</taxon>
        <taxon>Actinomycetes</taxon>
        <taxon>Frankiales</taxon>
        <taxon>Frankiaceae</taxon>
        <taxon>Frankia</taxon>
    </lineage>
</organism>
<dbReference type="Proteomes" id="UP000234331">
    <property type="component" value="Unassembled WGS sequence"/>
</dbReference>
<dbReference type="GO" id="GO:0016787">
    <property type="term" value="F:hydrolase activity"/>
    <property type="evidence" value="ECO:0007669"/>
    <property type="project" value="UniProtKB-KW"/>
</dbReference>
<sequence>MLSNPDLTGAATAGGRISWRELDGVRTRILDAGPRDGQAVVLLHGVGGHLEAFGRLVSALAATFRVVAVDLPGHGWSDAPDRDYEVDGYLPHVHALIDELGLGRPDLVGLSLGGWIAGRLAITAPERVRRLVLVAPGGVRADPAVMHALRTLSTAAAAAPSTESVRARLEWLMADPSTVTDDLVATRLAIYQRPGHAEAMRQVLCLQDPVIRERNLIPPAEWARITAPTLVLWGTQDATGPAQTGASLAGWIPGARFRQITGAGHWPQFERPEEVNSAISRFLGAADPIDTPRASSEEGRR</sequence>
<evidence type="ECO:0000259" key="1">
    <source>
        <dbReference type="Pfam" id="PF00561"/>
    </source>
</evidence>
<dbReference type="OrthoDB" id="9808398at2"/>
<keyword evidence="3" id="KW-1185">Reference proteome</keyword>
<evidence type="ECO:0000313" key="3">
    <source>
        <dbReference type="Proteomes" id="UP000234331"/>
    </source>
</evidence>
<dbReference type="InterPro" id="IPR000639">
    <property type="entry name" value="Epox_hydrolase-like"/>
</dbReference>
<dbReference type="PANTHER" id="PTHR46438:SF11">
    <property type="entry name" value="LIPASE-RELATED"/>
    <property type="match status" value="1"/>
</dbReference>
<feature type="domain" description="AB hydrolase-1" evidence="1">
    <location>
        <begin position="39"/>
        <end position="272"/>
    </location>
</feature>
<keyword evidence="2" id="KW-0378">Hydrolase</keyword>
<evidence type="ECO:0000313" key="2">
    <source>
        <dbReference type="EMBL" id="SNQ45430.1"/>
    </source>
</evidence>
<proteinExistence type="predicted"/>
<name>A0A2I2KID5_9ACTN</name>
<reference evidence="2 3" key="1">
    <citation type="submission" date="2017-06" db="EMBL/GenBank/DDBJ databases">
        <authorList>
            <person name="Kim H.J."/>
            <person name="Triplett B.A."/>
        </authorList>
    </citation>
    <scope>NUCLEOTIDE SEQUENCE [LARGE SCALE GENOMIC DNA]</scope>
    <source>
        <strain evidence="2">FRACA_ARgP5</strain>
    </source>
</reference>
<dbReference type="SUPFAM" id="SSF53474">
    <property type="entry name" value="alpha/beta-Hydrolases"/>
    <property type="match status" value="1"/>
</dbReference>
<dbReference type="PANTHER" id="PTHR46438">
    <property type="entry name" value="ALPHA/BETA-HYDROLASES SUPERFAMILY PROTEIN"/>
    <property type="match status" value="1"/>
</dbReference>
<dbReference type="AlphaFoldDB" id="A0A2I2KID5"/>
<dbReference type="InterPro" id="IPR000073">
    <property type="entry name" value="AB_hydrolase_1"/>
</dbReference>
<protein>
    <submittedName>
        <fullName evidence="2">2-hydroxy-6-oxonona-2,4-dienedioate hydrolase</fullName>
    </submittedName>
</protein>
<gene>
    <name evidence="2" type="ORF">FRACA_10189</name>
</gene>
<dbReference type="PRINTS" id="PR00412">
    <property type="entry name" value="EPOXHYDRLASE"/>
</dbReference>
<dbReference type="InterPro" id="IPR029058">
    <property type="entry name" value="AB_hydrolase_fold"/>
</dbReference>
<dbReference type="Pfam" id="PF00561">
    <property type="entry name" value="Abhydrolase_1"/>
    <property type="match status" value="1"/>
</dbReference>
<dbReference type="PRINTS" id="PR00111">
    <property type="entry name" value="ABHYDROLASE"/>
</dbReference>
<dbReference type="EMBL" id="FZMO01000001">
    <property type="protein sequence ID" value="SNQ45430.1"/>
    <property type="molecule type" value="Genomic_DNA"/>
</dbReference>
<accession>A0A2I2KID5</accession>
<dbReference type="Gene3D" id="3.40.50.1820">
    <property type="entry name" value="alpha/beta hydrolase"/>
    <property type="match status" value="1"/>
</dbReference>
<dbReference type="RefSeq" id="WP_101829599.1">
    <property type="nucleotide sequence ID" value="NZ_FZMO01000001.1"/>
</dbReference>